<dbReference type="EMBL" id="CP016174">
    <property type="protein sequence ID" value="ANN17100.1"/>
    <property type="molecule type" value="Genomic_DNA"/>
</dbReference>
<dbReference type="NCBIfam" id="NF006188">
    <property type="entry name" value="PRK08324.1-1"/>
    <property type="match status" value="1"/>
</dbReference>
<evidence type="ECO:0000256" key="1">
    <source>
        <dbReference type="ARBA" id="ARBA00006484"/>
    </source>
</evidence>
<dbReference type="SMART" id="SM01007">
    <property type="entry name" value="Aldolase_II"/>
    <property type="match status" value="1"/>
</dbReference>
<dbReference type="Gene3D" id="3.40.225.10">
    <property type="entry name" value="Class II aldolase/adducin N-terminal domain"/>
    <property type="match status" value="1"/>
</dbReference>
<dbReference type="Pfam" id="PF00106">
    <property type="entry name" value="adh_short"/>
    <property type="match status" value="1"/>
</dbReference>
<dbReference type="SUPFAM" id="SSF53639">
    <property type="entry name" value="AraD/HMP-PK domain-like"/>
    <property type="match status" value="1"/>
</dbReference>
<dbReference type="SUPFAM" id="SSF51735">
    <property type="entry name" value="NAD(P)-binding Rossmann-fold domains"/>
    <property type="match status" value="1"/>
</dbReference>
<dbReference type="RefSeq" id="WP_044850647.1">
    <property type="nucleotide sequence ID" value="NZ_CP016174.1"/>
</dbReference>
<evidence type="ECO:0000256" key="2">
    <source>
        <dbReference type="ARBA" id="ARBA00023002"/>
    </source>
</evidence>
<dbReference type="GO" id="GO:0016491">
    <property type="term" value="F:oxidoreductase activity"/>
    <property type="evidence" value="ECO:0007669"/>
    <property type="project" value="UniProtKB-KW"/>
</dbReference>
<dbReference type="eggNOG" id="COG3347">
    <property type="taxonomic scope" value="Bacteria"/>
</dbReference>
<dbReference type="NCBIfam" id="TIGR02632">
    <property type="entry name" value="RhaD_aldol-ADH"/>
    <property type="match status" value="1"/>
</dbReference>
<dbReference type="PANTHER" id="PTHR43669">
    <property type="entry name" value="5-KETO-D-GLUCONATE 5-REDUCTASE"/>
    <property type="match status" value="1"/>
</dbReference>
<dbReference type="STRING" id="31958.SD37_16565"/>
<gene>
    <name evidence="4" type="ORF">SD37_16565</name>
</gene>
<evidence type="ECO:0000313" key="4">
    <source>
        <dbReference type="EMBL" id="ANN17100.1"/>
    </source>
</evidence>
<dbReference type="PANTHER" id="PTHR43669:SF8">
    <property type="entry name" value="SHORT-CHAIN TYPE DEHYDROGENASE_REDUCTASE-RELATED"/>
    <property type="match status" value="1"/>
</dbReference>
<keyword evidence="2" id="KW-0560">Oxidoreductase</keyword>
<sequence>MSVPAELVARSNALGADPRNTNYAGGNTSAKGEVLDPVTGKPTELLWVKGSGGDLGTLTESGLAVLRLDRLRALADVYPGVEREDEMVAAFDYCLHGKGGAAPSIDTAMHGLVGAAHVDHLHPDSGIALATAADGEALTKECFGDRVAWVDWRRPGFQLGLDIAAVHAADPRKIGVILGGHGITAWGATSEECRRNSLEIIRTAEKFLAERGKAEPFGAIVPGFEPLPEAERHARAAALAPGIRGLASTDLRQVGHYTDSDAVLDFLAREKLAPLAALGTSCPDHFLRTKVRPLVLELPATAPLDDVVERLKELHGAYRADYRAYYERHATPDSPPLRGADPAIVLVPGVGMFSYGKDKQTARVAGEFYVNAINVMRGAESVSSYAPITESEKFRIEYWALEEAKLRRMPEPKPLAGRIALVTGAGSGIGKAIAERLAAEGACVSIADLDAEAAARVATGIGGTDQAVAVTADVTDAAAVQSAVDATVLAFGGIDLVVNNAGLSISKPLLETTERDWDLQHDVMAKGSFLVSRAAARAMVTQGIGGDIVYISSKNSVFAGPNNVAYGAAKADQAHQVRLLAAELGGHGIRVNGVNPDGVVRGSGIFAGGWGAQRAAVYGVPEEDLGAFYAQRTILKREVLPEHVAAAVFALTGGDLTHTTGLHVPVDAGVAAAFLR</sequence>
<feature type="domain" description="Class II aldolase/adducin N-terminal" evidence="3">
    <location>
        <begin position="6"/>
        <end position="208"/>
    </location>
</feature>
<reference evidence="4 5" key="1">
    <citation type="journal article" date="2015" name="Genome Announc.">
        <title>Draft Genome Sequence of Norvancomycin-Producing Strain Amycolatopsis orientalis CPCC200066.</title>
        <authorList>
            <person name="Lei X."/>
            <person name="Yuan F."/>
            <person name="Shi Y."/>
            <person name="Li X."/>
            <person name="Wang L."/>
            <person name="Hong B."/>
        </authorList>
    </citation>
    <scope>NUCLEOTIDE SEQUENCE [LARGE SCALE GENOMIC DNA]</scope>
    <source>
        <strain evidence="4 5">B-37</strain>
    </source>
</reference>
<dbReference type="Pfam" id="PF00596">
    <property type="entry name" value="Aldolase_II"/>
    <property type="match status" value="1"/>
</dbReference>
<dbReference type="PRINTS" id="PR00081">
    <property type="entry name" value="GDHRDH"/>
</dbReference>
<evidence type="ECO:0000259" key="3">
    <source>
        <dbReference type="SMART" id="SM01007"/>
    </source>
</evidence>
<dbReference type="Proteomes" id="UP000093695">
    <property type="component" value="Chromosome"/>
</dbReference>
<dbReference type="KEGG" id="aori:SD37_16565"/>
<dbReference type="InterPro" id="IPR001303">
    <property type="entry name" value="Aldolase_II/adducin_N"/>
</dbReference>
<keyword evidence="5" id="KW-1185">Reference proteome</keyword>
<protein>
    <submittedName>
        <fullName evidence="4">Short-chain dehydrogenase</fullName>
    </submittedName>
</protein>
<dbReference type="CDD" id="cd08943">
    <property type="entry name" value="R1PA_ADH_SDR_c"/>
    <property type="match status" value="1"/>
</dbReference>
<dbReference type="AlphaFoldDB" id="A0A193BY51"/>
<dbReference type="InterPro" id="IPR036409">
    <property type="entry name" value="Aldolase_II/adducin_N_sf"/>
</dbReference>
<dbReference type="InterPro" id="IPR036291">
    <property type="entry name" value="NAD(P)-bd_dom_sf"/>
</dbReference>
<dbReference type="InterPro" id="IPR002347">
    <property type="entry name" value="SDR_fam"/>
</dbReference>
<name>A0A193BY51_AMYOR</name>
<proteinExistence type="inferred from homology"/>
<dbReference type="eggNOG" id="COG1028">
    <property type="taxonomic scope" value="Bacteria"/>
</dbReference>
<accession>A0A193BY51</accession>
<organism evidence="4 5">
    <name type="scientific">Amycolatopsis orientalis</name>
    <name type="common">Nocardia orientalis</name>
    <dbReference type="NCBI Taxonomy" id="31958"/>
    <lineage>
        <taxon>Bacteria</taxon>
        <taxon>Bacillati</taxon>
        <taxon>Actinomycetota</taxon>
        <taxon>Actinomycetes</taxon>
        <taxon>Pseudonocardiales</taxon>
        <taxon>Pseudonocardiaceae</taxon>
        <taxon>Amycolatopsis</taxon>
    </lineage>
</organism>
<dbReference type="Gene3D" id="3.40.50.720">
    <property type="entry name" value="NAD(P)-binding Rossmann-like Domain"/>
    <property type="match status" value="1"/>
</dbReference>
<dbReference type="FunFam" id="3.40.50.720:FF:000084">
    <property type="entry name" value="Short-chain dehydrogenase reductase"/>
    <property type="match status" value="1"/>
</dbReference>
<dbReference type="InterPro" id="IPR013454">
    <property type="entry name" value="Bifunc_RhaD/ADH"/>
</dbReference>
<comment type="similarity">
    <text evidence="1">Belongs to the short-chain dehydrogenases/reductases (SDR) family.</text>
</comment>
<evidence type="ECO:0000313" key="5">
    <source>
        <dbReference type="Proteomes" id="UP000093695"/>
    </source>
</evidence>
<dbReference type="NCBIfam" id="NF006189">
    <property type="entry name" value="PRK08324.1-3"/>
    <property type="match status" value="1"/>
</dbReference>